<evidence type="ECO:0000313" key="2">
    <source>
        <dbReference type="EMBL" id="KAL2789229.1"/>
    </source>
</evidence>
<proteinExistence type="predicted"/>
<dbReference type="SUPFAM" id="SSF51735">
    <property type="entry name" value="NAD(P)-binding Rossmann-fold domains"/>
    <property type="match status" value="1"/>
</dbReference>
<dbReference type="EMBL" id="JBFTWV010000067">
    <property type="protein sequence ID" value="KAL2789229.1"/>
    <property type="molecule type" value="Genomic_DNA"/>
</dbReference>
<comment type="caution">
    <text evidence="2">The sequence shown here is derived from an EMBL/GenBank/DDBJ whole genome shotgun (WGS) entry which is preliminary data.</text>
</comment>
<organism evidence="2 3">
    <name type="scientific">Aspergillus keveii</name>
    <dbReference type="NCBI Taxonomy" id="714993"/>
    <lineage>
        <taxon>Eukaryota</taxon>
        <taxon>Fungi</taxon>
        <taxon>Dikarya</taxon>
        <taxon>Ascomycota</taxon>
        <taxon>Pezizomycotina</taxon>
        <taxon>Eurotiomycetes</taxon>
        <taxon>Eurotiomycetidae</taxon>
        <taxon>Eurotiales</taxon>
        <taxon>Aspergillaceae</taxon>
        <taxon>Aspergillus</taxon>
        <taxon>Aspergillus subgen. Nidulantes</taxon>
    </lineage>
</organism>
<gene>
    <name evidence="2" type="ORF">BJX66DRAFT_326559</name>
</gene>
<protein>
    <recommendedName>
        <fullName evidence="4">Short-chain dehydrogenase/reductase</fullName>
    </recommendedName>
</protein>
<evidence type="ECO:0008006" key="4">
    <source>
        <dbReference type="Google" id="ProtNLM"/>
    </source>
</evidence>
<dbReference type="InterPro" id="IPR002347">
    <property type="entry name" value="SDR_fam"/>
</dbReference>
<dbReference type="PANTHER" id="PTHR47534:SF2">
    <property type="entry name" value="KETOREDUCTASE (KR) DOMAIN-CONTAINING PROTEIN-RELATED"/>
    <property type="match status" value="1"/>
</dbReference>
<sequence length="342" mass="37364">MASLAAVRENNAGITRLYGSGLVAVFVGGTSGIGESTARAFIRNTDASRAYLIGRDEARAKGIIEELRHLKPDSQVTFINADVSLLREVDRACSAIQEKEEKVNILFLSPGTGSMNGRDETDEGLDKKLNLHYYSRMRFVSNLLPQLTKAADTTQPTTDSIDKSHLSRVISVLEAGGEASLHLDDLSLKTNWSLRNCGKHAITMNSVAMEHLASIHPQTSFIHTFPGIVRTGLNRDLGTTAKCAISALMVLAKPWEIPFEESGERHLFAATSTRFSPRADRDRYIGVAEGSDGGVGSGFYRVASDGSTYKPSKIMEQYRAEGVRSMIWDHTLNIFAQVRGGQ</sequence>
<dbReference type="PANTHER" id="PTHR47534">
    <property type="entry name" value="YALI0E05731P"/>
    <property type="match status" value="1"/>
</dbReference>
<dbReference type="InterPro" id="IPR036291">
    <property type="entry name" value="NAD(P)-bd_dom_sf"/>
</dbReference>
<keyword evidence="1" id="KW-0560">Oxidoreductase</keyword>
<accession>A0ABR4G145</accession>
<dbReference type="Gene3D" id="3.40.50.720">
    <property type="entry name" value="NAD(P)-binding Rossmann-like Domain"/>
    <property type="match status" value="1"/>
</dbReference>
<reference evidence="2 3" key="1">
    <citation type="submission" date="2024-07" db="EMBL/GenBank/DDBJ databases">
        <title>Section-level genome sequencing and comparative genomics of Aspergillus sections Usti and Cavernicolus.</title>
        <authorList>
            <consortium name="Lawrence Berkeley National Laboratory"/>
            <person name="Nybo J.L."/>
            <person name="Vesth T.C."/>
            <person name="Theobald S."/>
            <person name="Frisvad J.C."/>
            <person name="Larsen T.O."/>
            <person name="Kjaerboelling I."/>
            <person name="Rothschild-Mancinelli K."/>
            <person name="Lyhne E.K."/>
            <person name="Kogle M.E."/>
            <person name="Barry K."/>
            <person name="Clum A."/>
            <person name="Na H."/>
            <person name="Ledsgaard L."/>
            <person name="Lin J."/>
            <person name="Lipzen A."/>
            <person name="Kuo A."/>
            <person name="Riley R."/>
            <person name="Mondo S."/>
            <person name="Labutti K."/>
            <person name="Haridas S."/>
            <person name="Pangalinan J."/>
            <person name="Salamov A.A."/>
            <person name="Simmons B.A."/>
            <person name="Magnuson J.K."/>
            <person name="Chen J."/>
            <person name="Drula E."/>
            <person name="Henrissat B."/>
            <person name="Wiebenga A."/>
            <person name="Lubbers R.J."/>
            <person name="Gomes A.C."/>
            <person name="Makela M.R."/>
            <person name="Stajich J."/>
            <person name="Grigoriev I.V."/>
            <person name="Mortensen U.H."/>
            <person name="De Vries R.P."/>
            <person name="Baker S.E."/>
            <person name="Andersen M.R."/>
        </authorList>
    </citation>
    <scope>NUCLEOTIDE SEQUENCE [LARGE SCALE GENOMIC DNA]</scope>
    <source>
        <strain evidence="2 3">CBS 209.92</strain>
    </source>
</reference>
<name>A0ABR4G145_9EURO</name>
<dbReference type="Proteomes" id="UP001610563">
    <property type="component" value="Unassembled WGS sequence"/>
</dbReference>
<dbReference type="Pfam" id="PF00106">
    <property type="entry name" value="adh_short"/>
    <property type="match status" value="1"/>
</dbReference>
<keyword evidence="3" id="KW-1185">Reference proteome</keyword>
<evidence type="ECO:0000313" key="3">
    <source>
        <dbReference type="Proteomes" id="UP001610563"/>
    </source>
</evidence>
<dbReference type="InterPro" id="IPR052228">
    <property type="entry name" value="Sec_Metab_Biosynth_Oxidored"/>
</dbReference>
<evidence type="ECO:0000256" key="1">
    <source>
        <dbReference type="ARBA" id="ARBA00023002"/>
    </source>
</evidence>